<dbReference type="GO" id="GO:0005829">
    <property type="term" value="C:cytosol"/>
    <property type="evidence" value="ECO:0007669"/>
    <property type="project" value="TreeGrafter"/>
</dbReference>
<proteinExistence type="predicted"/>
<dbReference type="InterPro" id="IPR000944">
    <property type="entry name" value="Tscrpt_reg_Rrf2"/>
</dbReference>
<dbReference type="InterPro" id="IPR036388">
    <property type="entry name" value="WH-like_DNA-bd_sf"/>
</dbReference>
<dbReference type="Pfam" id="PF02082">
    <property type="entry name" value="Rrf2"/>
    <property type="match status" value="1"/>
</dbReference>
<dbReference type="EMBL" id="ABOX02000057">
    <property type="protein sequence ID" value="EEF57784.1"/>
    <property type="molecule type" value="Genomic_DNA"/>
</dbReference>
<comment type="caution">
    <text evidence="1">The sequence shown here is derived from an EMBL/GenBank/DDBJ whole genome shotgun (WGS) entry which is preliminary data.</text>
</comment>
<dbReference type="PANTHER" id="PTHR33221">
    <property type="entry name" value="WINGED HELIX-TURN-HELIX TRANSCRIPTIONAL REGULATOR, RRF2 FAMILY"/>
    <property type="match status" value="1"/>
</dbReference>
<dbReference type="InterPro" id="IPR036390">
    <property type="entry name" value="WH_DNA-bd_sf"/>
</dbReference>
<dbReference type="Proteomes" id="UP000003688">
    <property type="component" value="Unassembled WGS sequence"/>
</dbReference>
<reference evidence="1 2" key="1">
    <citation type="journal article" date="2011" name="J. Bacteriol.">
        <title>Genome sequence of 'Pedosphaera parvula' Ellin514, an aerobic Verrucomicrobial isolate from pasture soil.</title>
        <authorList>
            <person name="Kant R."/>
            <person name="van Passel M.W."/>
            <person name="Sangwan P."/>
            <person name="Palva A."/>
            <person name="Lucas S."/>
            <person name="Copeland A."/>
            <person name="Lapidus A."/>
            <person name="Glavina Del Rio T."/>
            <person name="Dalin E."/>
            <person name="Tice H."/>
            <person name="Bruce D."/>
            <person name="Goodwin L."/>
            <person name="Pitluck S."/>
            <person name="Chertkov O."/>
            <person name="Larimer F.W."/>
            <person name="Land M.L."/>
            <person name="Hauser L."/>
            <person name="Brettin T.S."/>
            <person name="Detter J.C."/>
            <person name="Han S."/>
            <person name="de Vos W.M."/>
            <person name="Janssen P.H."/>
            <person name="Smidt H."/>
        </authorList>
    </citation>
    <scope>NUCLEOTIDE SEQUENCE [LARGE SCALE GENOMIC DNA]</scope>
    <source>
        <strain evidence="1 2">Ellin514</strain>
    </source>
</reference>
<sequence>MAVNTQFSIAVHILAGLGYRCGGNVTSSTLAHSVNTSPSFVRRILAKLSKARLVHTTTGKTGACCLARDPANITLLEVYQAVDAPKAFAIHKYNAQKPCPVSCQIKSSLEGVLHKTQQSLENSLAKITLADVISDLKRK</sequence>
<dbReference type="STRING" id="320771.Cflav_PD0884"/>
<dbReference type="GO" id="GO:0003700">
    <property type="term" value="F:DNA-binding transcription factor activity"/>
    <property type="evidence" value="ECO:0007669"/>
    <property type="project" value="TreeGrafter"/>
</dbReference>
<keyword evidence="2" id="KW-1185">Reference proteome</keyword>
<evidence type="ECO:0000313" key="2">
    <source>
        <dbReference type="Proteomes" id="UP000003688"/>
    </source>
</evidence>
<dbReference type="Gene3D" id="1.10.10.10">
    <property type="entry name" value="Winged helix-like DNA-binding domain superfamily/Winged helix DNA-binding domain"/>
    <property type="match status" value="1"/>
</dbReference>
<evidence type="ECO:0000313" key="1">
    <source>
        <dbReference type="EMBL" id="EEF57784.1"/>
    </source>
</evidence>
<accession>B9XQS7</accession>
<dbReference type="PROSITE" id="PS51197">
    <property type="entry name" value="HTH_RRF2_2"/>
    <property type="match status" value="1"/>
</dbReference>
<dbReference type="RefSeq" id="WP_007418162.1">
    <property type="nucleotide sequence ID" value="NZ_ABOX02000057.1"/>
</dbReference>
<gene>
    <name evidence="1" type="ORF">Cflav_PD0884</name>
</gene>
<name>B9XQS7_PEDPL</name>
<dbReference type="OrthoDB" id="213028at2"/>
<dbReference type="PANTHER" id="PTHR33221:SF15">
    <property type="entry name" value="HTH-TYPE TRANSCRIPTIONAL REGULATOR YWGB-RELATED"/>
    <property type="match status" value="1"/>
</dbReference>
<dbReference type="SUPFAM" id="SSF46785">
    <property type="entry name" value="Winged helix' DNA-binding domain"/>
    <property type="match status" value="1"/>
</dbReference>
<protein>
    <submittedName>
        <fullName evidence="1">Transcriptional regulator, BadM/Rrf2 family</fullName>
    </submittedName>
</protein>
<dbReference type="AlphaFoldDB" id="B9XQS7"/>
<organism evidence="1 2">
    <name type="scientific">Pedosphaera parvula (strain Ellin514)</name>
    <dbReference type="NCBI Taxonomy" id="320771"/>
    <lineage>
        <taxon>Bacteria</taxon>
        <taxon>Pseudomonadati</taxon>
        <taxon>Verrucomicrobiota</taxon>
        <taxon>Pedosphaerae</taxon>
        <taxon>Pedosphaerales</taxon>
        <taxon>Pedosphaeraceae</taxon>
        <taxon>Pedosphaera</taxon>
    </lineage>
</organism>